<dbReference type="Gene3D" id="2.60.120.200">
    <property type="match status" value="1"/>
</dbReference>
<evidence type="ECO:0008006" key="3">
    <source>
        <dbReference type="Google" id="ProtNLM"/>
    </source>
</evidence>
<keyword evidence="2" id="KW-1185">Reference proteome</keyword>
<organism evidence="1 2">
    <name type="scientific">Aegilops tauschii subsp. strangulata</name>
    <name type="common">Goatgrass</name>
    <dbReference type="NCBI Taxonomy" id="200361"/>
    <lineage>
        <taxon>Eukaryota</taxon>
        <taxon>Viridiplantae</taxon>
        <taxon>Streptophyta</taxon>
        <taxon>Embryophyta</taxon>
        <taxon>Tracheophyta</taxon>
        <taxon>Spermatophyta</taxon>
        <taxon>Magnoliopsida</taxon>
        <taxon>Liliopsida</taxon>
        <taxon>Poales</taxon>
        <taxon>Poaceae</taxon>
        <taxon>BOP clade</taxon>
        <taxon>Pooideae</taxon>
        <taxon>Triticodae</taxon>
        <taxon>Triticeae</taxon>
        <taxon>Triticinae</taxon>
        <taxon>Aegilops</taxon>
    </lineage>
</organism>
<accession>A0A453N015</accession>
<reference evidence="1" key="3">
    <citation type="journal article" date="2017" name="Nature">
        <title>Genome sequence of the progenitor of the wheat D genome Aegilops tauschii.</title>
        <authorList>
            <person name="Luo M.C."/>
            <person name="Gu Y.Q."/>
            <person name="Puiu D."/>
            <person name="Wang H."/>
            <person name="Twardziok S.O."/>
            <person name="Deal K.R."/>
            <person name="Huo N."/>
            <person name="Zhu T."/>
            <person name="Wang L."/>
            <person name="Wang Y."/>
            <person name="McGuire P.E."/>
            <person name="Liu S."/>
            <person name="Long H."/>
            <person name="Ramasamy R.K."/>
            <person name="Rodriguez J.C."/>
            <person name="Van S.L."/>
            <person name="Yuan L."/>
            <person name="Wang Z."/>
            <person name="Xia Z."/>
            <person name="Xiao L."/>
            <person name="Anderson O.D."/>
            <person name="Ouyang S."/>
            <person name="Liang Y."/>
            <person name="Zimin A.V."/>
            <person name="Pertea G."/>
            <person name="Qi P."/>
            <person name="Bennetzen J.L."/>
            <person name="Dai X."/>
            <person name="Dawson M.W."/>
            <person name="Muller H.G."/>
            <person name="Kugler K."/>
            <person name="Rivarola-Duarte L."/>
            <person name="Spannagl M."/>
            <person name="Mayer K.F.X."/>
            <person name="Lu F.H."/>
            <person name="Bevan M.W."/>
            <person name="Leroy P."/>
            <person name="Li P."/>
            <person name="You F.M."/>
            <person name="Sun Q."/>
            <person name="Liu Z."/>
            <person name="Lyons E."/>
            <person name="Wicker T."/>
            <person name="Salzberg S.L."/>
            <person name="Devos K.M."/>
            <person name="Dvorak J."/>
        </authorList>
    </citation>
    <scope>NUCLEOTIDE SEQUENCE [LARGE SCALE GENOMIC DNA]</scope>
    <source>
        <strain evidence="1">cv. AL8/78</strain>
    </source>
</reference>
<dbReference type="Proteomes" id="UP000015105">
    <property type="component" value="Chromosome 6D"/>
</dbReference>
<dbReference type="STRING" id="200361.A0A453N015"/>
<reference evidence="2" key="1">
    <citation type="journal article" date="2014" name="Science">
        <title>Ancient hybridizations among the ancestral genomes of bread wheat.</title>
        <authorList>
            <consortium name="International Wheat Genome Sequencing Consortium,"/>
            <person name="Marcussen T."/>
            <person name="Sandve S.R."/>
            <person name="Heier L."/>
            <person name="Spannagl M."/>
            <person name="Pfeifer M."/>
            <person name="Jakobsen K.S."/>
            <person name="Wulff B.B."/>
            <person name="Steuernagel B."/>
            <person name="Mayer K.F."/>
            <person name="Olsen O.A."/>
        </authorList>
    </citation>
    <scope>NUCLEOTIDE SEQUENCE [LARGE SCALE GENOMIC DNA]</scope>
    <source>
        <strain evidence="2">cv. AL8/78</strain>
    </source>
</reference>
<reference evidence="1" key="5">
    <citation type="journal article" date="2021" name="G3 (Bethesda)">
        <title>Aegilops tauschii genome assembly Aet v5.0 features greater sequence contiguity and improved annotation.</title>
        <authorList>
            <person name="Wang L."/>
            <person name="Zhu T."/>
            <person name="Rodriguez J.C."/>
            <person name="Deal K.R."/>
            <person name="Dubcovsky J."/>
            <person name="McGuire P.E."/>
            <person name="Lux T."/>
            <person name="Spannagl M."/>
            <person name="Mayer K.F.X."/>
            <person name="Baldrich P."/>
            <person name="Meyers B.C."/>
            <person name="Huo N."/>
            <person name="Gu Y.Q."/>
            <person name="Zhou H."/>
            <person name="Devos K.M."/>
            <person name="Bennetzen J.L."/>
            <person name="Unver T."/>
            <person name="Budak H."/>
            <person name="Gulick P.J."/>
            <person name="Galiba G."/>
            <person name="Kalapos B."/>
            <person name="Nelson D.R."/>
            <person name="Li P."/>
            <person name="You F.M."/>
            <person name="Luo M.C."/>
            <person name="Dvorak J."/>
        </authorList>
    </citation>
    <scope>NUCLEOTIDE SEQUENCE [LARGE SCALE GENOMIC DNA]</scope>
    <source>
        <strain evidence="1">cv. AL8/78</strain>
    </source>
</reference>
<proteinExistence type="predicted"/>
<dbReference type="EnsemblPlants" id="AET6Gv20163300.1">
    <property type="protein sequence ID" value="AET6Gv20163300.1"/>
    <property type="gene ID" value="AET6Gv20163300"/>
</dbReference>
<name>A0A453N015_AEGTS</name>
<reference evidence="2" key="2">
    <citation type="journal article" date="2017" name="Nat. Plants">
        <title>The Aegilops tauschii genome reveals multiple impacts of transposons.</title>
        <authorList>
            <person name="Zhao G."/>
            <person name="Zou C."/>
            <person name="Li K."/>
            <person name="Wang K."/>
            <person name="Li T."/>
            <person name="Gao L."/>
            <person name="Zhang X."/>
            <person name="Wang H."/>
            <person name="Yang Z."/>
            <person name="Liu X."/>
            <person name="Jiang W."/>
            <person name="Mao L."/>
            <person name="Kong X."/>
            <person name="Jiao Y."/>
            <person name="Jia J."/>
        </authorList>
    </citation>
    <scope>NUCLEOTIDE SEQUENCE [LARGE SCALE GENOMIC DNA]</scope>
    <source>
        <strain evidence="2">cv. AL8/78</strain>
    </source>
</reference>
<sequence length="67" mass="7507">FVAMEFDTYNNTFDPKETLDNIGIDLSSFRHSVNTTSLPSFSLDGTMTASINFNVTRMLVGRLHFDG</sequence>
<protein>
    <recommendedName>
        <fullName evidence="3">Legume lectin domain-containing protein</fullName>
    </recommendedName>
</protein>
<dbReference type="InterPro" id="IPR013320">
    <property type="entry name" value="ConA-like_dom_sf"/>
</dbReference>
<evidence type="ECO:0000313" key="1">
    <source>
        <dbReference type="EnsemblPlants" id="AET6Gv20163300.1"/>
    </source>
</evidence>
<dbReference type="SUPFAM" id="SSF49899">
    <property type="entry name" value="Concanavalin A-like lectins/glucanases"/>
    <property type="match status" value="1"/>
</dbReference>
<reference evidence="1" key="4">
    <citation type="submission" date="2019-03" db="UniProtKB">
        <authorList>
            <consortium name="EnsemblPlants"/>
        </authorList>
    </citation>
    <scope>IDENTIFICATION</scope>
</reference>
<evidence type="ECO:0000313" key="2">
    <source>
        <dbReference type="Proteomes" id="UP000015105"/>
    </source>
</evidence>
<dbReference type="Gramene" id="AET6Gv20163300.1">
    <property type="protein sequence ID" value="AET6Gv20163300.1"/>
    <property type="gene ID" value="AET6Gv20163300"/>
</dbReference>
<dbReference type="AlphaFoldDB" id="A0A453N015"/>